<comment type="cofactor">
    <cofactor evidence="6">
        <name>Mg(2+)</name>
        <dbReference type="ChEBI" id="CHEBI:18420"/>
    </cofactor>
</comment>
<evidence type="ECO:0000313" key="9">
    <source>
        <dbReference type="Proteomes" id="UP001262889"/>
    </source>
</evidence>
<dbReference type="InterPro" id="IPR036135">
    <property type="entry name" value="MoeA_linker/N_sf"/>
</dbReference>
<comment type="caution">
    <text evidence="8">The sequence shown here is derived from an EMBL/GenBank/DDBJ whole genome shotgun (WGS) entry which is preliminary data.</text>
</comment>
<proteinExistence type="inferred from homology"/>
<dbReference type="InterPro" id="IPR036688">
    <property type="entry name" value="MoeA_C_domain_IV_sf"/>
</dbReference>
<evidence type="ECO:0000256" key="2">
    <source>
        <dbReference type="ARBA" id="ARBA00005046"/>
    </source>
</evidence>
<dbReference type="NCBIfam" id="TIGR00177">
    <property type="entry name" value="molyb_syn"/>
    <property type="match status" value="1"/>
</dbReference>
<keyword evidence="6" id="KW-0500">Molybdenum</keyword>
<dbReference type="Pfam" id="PF03453">
    <property type="entry name" value="MoeA_N"/>
    <property type="match status" value="1"/>
</dbReference>
<dbReference type="EMBL" id="JAVRHQ010000013">
    <property type="protein sequence ID" value="MDT0643486.1"/>
    <property type="molecule type" value="Genomic_DNA"/>
</dbReference>
<evidence type="ECO:0000256" key="5">
    <source>
        <dbReference type="ARBA" id="ARBA00047317"/>
    </source>
</evidence>
<dbReference type="Pfam" id="PF00994">
    <property type="entry name" value="MoCF_biosynth"/>
    <property type="match status" value="1"/>
</dbReference>
<evidence type="ECO:0000256" key="6">
    <source>
        <dbReference type="RuleBase" id="RU365090"/>
    </source>
</evidence>
<comment type="catalytic activity">
    <reaction evidence="5">
        <text>adenylyl-molybdopterin + molybdate = Mo-molybdopterin + AMP + H(+)</text>
        <dbReference type="Rhea" id="RHEA:35047"/>
        <dbReference type="ChEBI" id="CHEBI:15378"/>
        <dbReference type="ChEBI" id="CHEBI:36264"/>
        <dbReference type="ChEBI" id="CHEBI:62727"/>
        <dbReference type="ChEBI" id="CHEBI:71302"/>
        <dbReference type="ChEBI" id="CHEBI:456215"/>
        <dbReference type="EC" id="2.10.1.1"/>
    </reaction>
</comment>
<evidence type="ECO:0000256" key="1">
    <source>
        <dbReference type="ARBA" id="ARBA00002901"/>
    </source>
</evidence>
<dbReference type="SUPFAM" id="SSF63882">
    <property type="entry name" value="MoeA N-terminal region -like"/>
    <property type="match status" value="1"/>
</dbReference>
<organism evidence="8 9">
    <name type="scientific">Autumnicola tepida</name>
    <dbReference type="NCBI Taxonomy" id="3075595"/>
    <lineage>
        <taxon>Bacteria</taxon>
        <taxon>Pseudomonadati</taxon>
        <taxon>Bacteroidota</taxon>
        <taxon>Flavobacteriia</taxon>
        <taxon>Flavobacteriales</taxon>
        <taxon>Flavobacteriaceae</taxon>
        <taxon>Autumnicola</taxon>
    </lineage>
</organism>
<name>A0ABU3CAX9_9FLAO</name>
<dbReference type="InterPro" id="IPR008284">
    <property type="entry name" value="MoCF_biosynth_CS"/>
</dbReference>
<evidence type="ECO:0000256" key="3">
    <source>
        <dbReference type="ARBA" id="ARBA00010763"/>
    </source>
</evidence>
<dbReference type="Proteomes" id="UP001262889">
    <property type="component" value="Unassembled WGS sequence"/>
</dbReference>
<keyword evidence="6" id="KW-0460">Magnesium</keyword>
<comment type="pathway">
    <text evidence="2 6">Cofactor biosynthesis; molybdopterin biosynthesis.</text>
</comment>
<dbReference type="InterPro" id="IPR038987">
    <property type="entry name" value="MoeA-like"/>
</dbReference>
<feature type="domain" description="MoaB/Mog" evidence="7">
    <location>
        <begin position="171"/>
        <end position="309"/>
    </location>
</feature>
<accession>A0ABU3CAX9</accession>
<dbReference type="CDD" id="cd00887">
    <property type="entry name" value="MoeA"/>
    <property type="match status" value="1"/>
</dbReference>
<dbReference type="Pfam" id="PF03454">
    <property type="entry name" value="MoeA_C"/>
    <property type="match status" value="1"/>
</dbReference>
<evidence type="ECO:0000313" key="8">
    <source>
        <dbReference type="EMBL" id="MDT0643486.1"/>
    </source>
</evidence>
<dbReference type="SUPFAM" id="SSF53218">
    <property type="entry name" value="Molybdenum cofactor biosynthesis proteins"/>
    <property type="match status" value="1"/>
</dbReference>
<dbReference type="InterPro" id="IPR005111">
    <property type="entry name" value="MoeA_C_domain_IV"/>
</dbReference>
<keyword evidence="6" id="KW-0479">Metal-binding</keyword>
<dbReference type="RefSeq" id="WP_311535106.1">
    <property type="nucleotide sequence ID" value="NZ_JAVRHQ010000013.1"/>
</dbReference>
<dbReference type="Gene3D" id="2.170.190.11">
    <property type="entry name" value="Molybdopterin biosynthesis moea protein, domain 3"/>
    <property type="match status" value="1"/>
</dbReference>
<dbReference type="SUPFAM" id="SSF63867">
    <property type="entry name" value="MoeA C-terminal domain-like"/>
    <property type="match status" value="1"/>
</dbReference>
<keyword evidence="4 6" id="KW-0501">Molybdenum cofactor biosynthesis</keyword>
<sequence>MIPVKEALALIAQWTPRLKIIETDLMDGIDMVLAKDVYSPLNMPPFRQSAMDGYAIKWSNKENYKIIGESKAGDNRQFQLNEGEAVRIFTGAMVPKNADTVVIQEHVEEASERIRIKKMPAKGANIREEGEQILKGVKVLEKGSQVNEASIGLLAGLGLKQIKIFKPPEIGLMVTGNELQQLDEPLAPGKIYESNSLMLKVALKRNNFPKVKFYQAKDNAKETARLIKEALANNDVLLISGGISVGKYDFVQQALLSNGVKEIFYKVNQKPGKPLWFGTKGEKRIFALPGNPASSLICFYLYVLPELMRQKGWTPGLNTGRGKLDKSLKNNTGKSLFLVAQVAGGAVHILDEQNSANLLGFTRANALVHIPENMSRVKENETIEYLDLDYN</sequence>
<evidence type="ECO:0000259" key="7">
    <source>
        <dbReference type="SMART" id="SM00852"/>
    </source>
</evidence>
<comment type="similarity">
    <text evidence="3 6">Belongs to the MoeA family.</text>
</comment>
<protein>
    <recommendedName>
        <fullName evidence="6">Molybdopterin molybdenumtransferase</fullName>
        <ecNumber evidence="6">2.10.1.1</ecNumber>
    </recommendedName>
</protein>
<dbReference type="SMART" id="SM00852">
    <property type="entry name" value="MoCF_biosynth"/>
    <property type="match status" value="1"/>
</dbReference>
<dbReference type="Gene3D" id="3.90.105.10">
    <property type="entry name" value="Molybdopterin biosynthesis moea protein, domain 2"/>
    <property type="match status" value="1"/>
</dbReference>
<keyword evidence="9" id="KW-1185">Reference proteome</keyword>
<dbReference type="PROSITE" id="PS01079">
    <property type="entry name" value="MOCF_BIOSYNTHESIS_2"/>
    <property type="match status" value="1"/>
</dbReference>
<gene>
    <name evidence="8" type="ORF">RM553_11645</name>
</gene>
<evidence type="ECO:0000256" key="4">
    <source>
        <dbReference type="ARBA" id="ARBA00023150"/>
    </source>
</evidence>
<dbReference type="PANTHER" id="PTHR10192:SF5">
    <property type="entry name" value="GEPHYRIN"/>
    <property type="match status" value="1"/>
</dbReference>
<dbReference type="Gene3D" id="2.40.340.10">
    <property type="entry name" value="MoeA, C-terminal, domain IV"/>
    <property type="match status" value="1"/>
</dbReference>
<dbReference type="InterPro" id="IPR001453">
    <property type="entry name" value="MoaB/Mog_dom"/>
</dbReference>
<keyword evidence="6" id="KW-0808">Transferase</keyword>
<dbReference type="EC" id="2.10.1.1" evidence="6"/>
<dbReference type="Gene3D" id="3.40.980.10">
    <property type="entry name" value="MoaB/Mog-like domain"/>
    <property type="match status" value="1"/>
</dbReference>
<dbReference type="PANTHER" id="PTHR10192">
    <property type="entry name" value="MOLYBDOPTERIN BIOSYNTHESIS PROTEIN"/>
    <property type="match status" value="1"/>
</dbReference>
<dbReference type="NCBIfam" id="NF045515">
    <property type="entry name" value="Glp_gephyrin"/>
    <property type="match status" value="1"/>
</dbReference>
<dbReference type="InterPro" id="IPR036425">
    <property type="entry name" value="MoaB/Mog-like_dom_sf"/>
</dbReference>
<reference evidence="8 9" key="1">
    <citation type="submission" date="2023-09" db="EMBL/GenBank/DDBJ databases">
        <authorList>
            <person name="Rey-Velasco X."/>
        </authorList>
    </citation>
    <scope>NUCLEOTIDE SEQUENCE [LARGE SCALE GENOMIC DNA]</scope>
    <source>
        <strain evidence="8 9">F363</strain>
    </source>
</reference>
<dbReference type="InterPro" id="IPR005110">
    <property type="entry name" value="MoeA_linker/N"/>
</dbReference>
<comment type="function">
    <text evidence="1 6">Catalyzes the insertion of molybdate into adenylated molybdopterin with the concomitant release of AMP.</text>
</comment>